<sequence length="435" mass="49791">MKKQKVTEEEAPQGISKLPNLHLVQILSLLPTKDAFTTCLVSPTWRRLPTLIDSFNFTCSTDREREDFSFIQNAVAHSLSSKIIKFKLDLTNLSLPNCSFRPEYETVISGCFSFAVEREVENVLLWSQYSNGCTLPESLCTCSSLITLDVKHCGFNNAVISWNSLKSIKLRHLMLTDDEIVKLLSDCPLLETMELYSYTDFHRLEINSLKLKTLKLKDYVRCDGNGDDLEILSPYIQHLEISGEDLKCRLVDVSSVVNAKLIYNFACIKGIPSTYVEDCCRDYHQVVYTLVQDNLQKLCYATDLTIGTWFTQVMCTLQFKGSPISEFNCKYLTLMLHMTTFNMYGALLRASPHVETINIELEYTLLDDFLIYNFCCNSELLDLAKEYNMDLLSGFQALSFTTSRRLRSSSPQMCAGKIMSKRALKRLPNFQNFCY</sequence>
<dbReference type="SUPFAM" id="SSF81383">
    <property type="entry name" value="F-box domain"/>
    <property type="match status" value="1"/>
</dbReference>
<dbReference type="Pfam" id="PF00646">
    <property type="entry name" value="F-box"/>
    <property type="match status" value="1"/>
</dbReference>
<feature type="domain" description="F-box/LRR-repeat protein 15/At3g58940/PEG3-like LRR" evidence="2">
    <location>
        <begin position="118"/>
        <end position="218"/>
    </location>
</feature>
<dbReference type="Proteomes" id="UP000824120">
    <property type="component" value="Chromosome 3"/>
</dbReference>
<gene>
    <name evidence="3" type="ORF">H5410_016531</name>
</gene>
<dbReference type="PANTHER" id="PTHR31639">
    <property type="entry name" value="F-BOX PROTEIN-LIKE"/>
    <property type="match status" value="1"/>
</dbReference>
<dbReference type="SUPFAM" id="SSF52047">
    <property type="entry name" value="RNI-like"/>
    <property type="match status" value="1"/>
</dbReference>
<protein>
    <recommendedName>
        <fullName evidence="5">F-box domain-containing protein</fullName>
    </recommendedName>
</protein>
<dbReference type="Gene3D" id="3.80.10.10">
    <property type="entry name" value="Ribonuclease Inhibitor"/>
    <property type="match status" value="1"/>
</dbReference>
<dbReference type="AlphaFoldDB" id="A0A9J5ZX93"/>
<dbReference type="OrthoDB" id="1838078at2759"/>
<name>A0A9J5ZX93_SOLCO</name>
<evidence type="ECO:0008006" key="5">
    <source>
        <dbReference type="Google" id="ProtNLM"/>
    </source>
</evidence>
<proteinExistence type="predicted"/>
<dbReference type="EMBL" id="JACXVP010000003">
    <property type="protein sequence ID" value="KAG5616707.1"/>
    <property type="molecule type" value="Genomic_DNA"/>
</dbReference>
<evidence type="ECO:0000313" key="4">
    <source>
        <dbReference type="Proteomes" id="UP000824120"/>
    </source>
</evidence>
<dbReference type="InterPro" id="IPR055411">
    <property type="entry name" value="LRR_FXL15/At3g58940/PEG3-like"/>
</dbReference>
<comment type="caution">
    <text evidence="3">The sequence shown here is derived from an EMBL/GenBank/DDBJ whole genome shotgun (WGS) entry which is preliminary data.</text>
</comment>
<evidence type="ECO:0000313" key="3">
    <source>
        <dbReference type="EMBL" id="KAG5616707.1"/>
    </source>
</evidence>
<evidence type="ECO:0000259" key="2">
    <source>
        <dbReference type="Pfam" id="PF24758"/>
    </source>
</evidence>
<accession>A0A9J5ZX93</accession>
<dbReference type="Pfam" id="PF24758">
    <property type="entry name" value="LRR_At5g56370"/>
    <property type="match status" value="1"/>
</dbReference>
<dbReference type="PANTHER" id="PTHR31639:SF166">
    <property type="entry name" value="F-BOX DOMAIN-CONTAINING PROTEIN"/>
    <property type="match status" value="1"/>
</dbReference>
<dbReference type="InterPro" id="IPR001810">
    <property type="entry name" value="F-box_dom"/>
</dbReference>
<evidence type="ECO:0000259" key="1">
    <source>
        <dbReference type="Pfam" id="PF00646"/>
    </source>
</evidence>
<keyword evidence="4" id="KW-1185">Reference proteome</keyword>
<feature type="domain" description="F-box" evidence="1">
    <location>
        <begin position="15"/>
        <end position="48"/>
    </location>
</feature>
<reference evidence="3 4" key="1">
    <citation type="submission" date="2020-09" db="EMBL/GenBank/DDBJ databases">
        <title>De no assembly of potato wild relative species, Solanum commersonii.</title>
        <authorList>
            <person name="Cho K."/>
        </authorList>
    </citation>
    <scope>NUCLEOTIDE SEQUENCE [LARGE SCALE GENOMIC DNA]</scope>
    <source>
        <strain evidence="3">LZ3.2</strain>
        <tissue evidence="3">Leaf</tissue>
    </source>
</reference>
<dbReference type="InterPro" id="IPR032675">
    <property type="entry name" value="LRR_dom_sf"/>
</dbReference>
<organism evidence="3 4">
    <name type="scientific">Solanum commersonii</name>
    <name type="common">Commerson's wild potato</name>
    <name type="synonym">Commerson's nightshade</name>
    <dbReference type="NCBI Taxonomy" id="4109"/>
    <lineage>
        <taxon>Eukaryota</taxon>
        <taxon>Viridiplantae</taxon>
        <taxon>Streptophyta</taxon>
        <taxon>Embryophyta</taxon>
        <taxon>Tracheophyta</taxon>
        <taxon>Spermatophyta</taxon>
        <taxon>Magnoliopsida</taxon>
        <taxon>eudicotyledons</taxon>
        <taxon>Gunneridae</taxon>
        <taxon>Pentapetalae</taxon>
        <taxon>asterids</taxon>
        <taxon>lamiids</taxon>
        <taxon>Solanales</taxon>
        <taxon>Solanaceae</taxon>
        <taxon>Solanoideae</taxon>
        <taxon>Solaneae</taxon>
        <taxon>Solanum</taxon>
    </lineage>
</organism>
<dbReference type="InterPro" id="IPR036047">
    <property type="entry name" value="F-box-like_dom_sf"/>
</dbReference>